<sequence length="69" mass="7055">MDSSQLKRLYALIAVLLGVIIAIVAGILKSLDGSTLAAAFLYAGGAFVTAVTVTLALMSVMGLFDPPRG</sequence>
<dbReference type="EMBL" id="FNVO01000038">
    <property type="protein sequence ID" value="SEG93373.1"/>
    <property type="molecule type" value="Genomic_DNA"/>
</dbReference>
<organism evidence="2 3">
    <name type="scientific">Thermomonospora echinospora</name>
    <dbReference type="NCBI Taxonomy" id="1992"/>
    <lineage>
        <taxon>Bacteria</taxon>
        <taxon>Bacillati</taxon>
        <taxon>Actinomycetota</taxon>
        <taxon>Actinomycetes</taxon>
        <taxon>Streptosporangiales</taxon>
        <taxon>Thermomonosporaceae</taxon>
        <taxon>Thermomonospora</taxon>
    </lineage>
</organism>
<evidence type="ECO:0000313" key="2">
    <source>
        <dbReference type="EMBL" id="SEG93373.1"/>
    </source>
</evidence>
<proteinExistence type="predicted"/>
<gene>
    <name evidence="2" type="ORF">SAMN04489712_13834</name>
</gene>
<dbReference type="AlphaFoldDB" id="A0A1H6E7Z6"/>
<feature type="transmembrane region" description="Helical" evidence="1">
    <location>
        <begin position="40"/>
        <end position="64"/>
    </location>
</feature>
<keyword evidence="1" id="KW-0812">Transmembrane</keyword>
<keyword evidence="3" id="KW-1185">Reference proteome</keyword>
<feature type="transmembrane region" description="Helical" evidence="1">
    <location>
        <begin position="9"/>
        <end position="28"/>
    </location>
</feature>
<accession>A0A1H6E7Z6</accession>
<keyword evidence="1" id="KW-0472">Membrane</keyword>
<reference evidence="3" key="1">
    <citation type="submission" date="2016-10" db="EMBL/GenBank/DDBJ databases">
        <authorList>
            <person name="Varghese N."/>
            <person name="Submissions S."/>
        </authorList>
    </citation>
    <scope>NUCLEOTIDE SEQUENCE [LARGE SCALE GENOMIC DNA]</scope>
    <source>
        <strain evidence="3">DSM 43163</strain>
    </source>
</reference>
<keyword evidence="1" id="KW-1133">Transmembrane helix</keyword>
<protein>
    <submittedName>
        <fullName evidence="2">Uncharacterized protein</fullName>
    </submittedName>
</protein>
<dbReference type="Proteomes" id="UP000236723">
    <property type="component" value="Unassembled WGS sequence"/>
</dbReference>
<name>A0A1H6E7Z6_9ACTN</name>
<evidence type="ECO:0000256" key="1">
    <source>
        <dbReference type="SAM" id="Phobius"/>
    </source>
</evidence>
<evidence type="ECO:0000313" key="3">
    <source>
        <dbReference type="Proteomes" id="UP000236723"/>
    </source>
</evidence>